<evidence type="ECO:0000313" key="1">
    <source>
        <dbReference type="EMBL" id="CAH1984717.1"/>
    </source>
</evidence>
<organism evidence="1 2">
    <name type="scientific">Acanthoscelides obtectus</name>
    <name type="common">Bean weevil</name>
    <name type="synonym">Bruchus obtectus</name>
    <dbReference type="NCBI Taxonomy" id="200917"/>
    <lineage>
        <taxon>Eukaryota</taxon>
        <taxon>Metazoa</taxon>
        <taxon>Ecdysozoa</taxon>
        <taxon>Arthropoda</taxon>
        <taxon>Hexapoda</taxon>
        <taxon>Insecta</taxon>
        <taxon>Pterygota</taxon>
        <taxon>Neoptera</taxon>
        <taxon>Endopterygota</taxon>
        <taxon>Coleoptera</taxon>
        <taxon>Polyphaga</taxon>
        <taxon>Cucujiformia</taxon>
        <taxon>Chrysomeloidea</taxon>
        <taxon>Chrysomelidae</taxon>
        <taxon>Bruchinae</taxon>
        <taxon>Bruchini</taxon>
        <taxon>Acanthoscelides</taxon>
    </lineage>
</organism>
<keyword evidence="2" id="KW-1185">Reference proteome</keyword>
<dbReference type="EMBL" id="CAKOFQ010006961">
    <property type="protein sequence ID" value="CAH1984717.1"/>
    <property type="molecule type" value="Genomic_DNA"/>
</dbReference>
<dbReference type="Proteomes" id="UP001152888">
    <property type="component" value="Unassembled WGS sequence"/>
</dbReference>
<name>A0A9P0PG27_ACAOB</name>
<comment type="caution">
    <text evidence="1">The sequence shown here is derived from an EMBL/GenBank/DDBJ whole genome shotgun (WGS) entry which is preliminary data.</text>
</comment>
<sequence>MKLDGPSATTTAVAAYLRPALRIIFSIGTNSGNLPAAEERRSAHRACLSVCHQLAVPNLQPSASAVAVAVCVKLASATRGSFAKTA</sequence>
<evidence type="ECO:0000313" key="2">
    <source>
        <dbReference type="Proteomes" id="UP001152888"/>
    </source>
</evidence>
<gene>
    <name evidence="1" type="ORF">ACAOBT_LOCUS16268</name>
</gene>
<protein>
    <submittedName>
        <fullName evidence="1">Uncharacterized protein</fullName>
    </submittedName>
</protein>
<dbReference type="AlphaFoldDB" id="A0A9P0PG27"/>
<accession>A0A9P0PG27</accession>
<reference evidence="1" key="1">
    <citation type="submission" date="2022-03" db="EMBL/GenBank/DDBJ databases">
        <authorList>
            <person name="Sayadi A."/>
        </authorList>
    </citation>
    <scope>NUCLEOTIDE SEQUENCE</scope>
</reference>
<proteinExistence type="predicted"/>